<reference evidence="2" key="1">
    <citation type="journal article" date="2021" name="Nat. Commun.">
        <title>Genetic determinants of endophytism in the Arabidopsis root mycobiome.</title>
        <authorList>
            <person name="Mesny F."/>
            <person name="Miyauchi S."/>
            <person name="Thiergart T."/>
            <person name="Pickel B."/>
            <person name="Atanasova L."/>
            <person name="Karlsson M."/>
            <person name="Huettel B."/>
            <person name="Barry K.W."/>
            <person name="Haridas S."/>
            <person name="Chen C."/>
            <person name="Bauer D."/>
            <person name="Andreopoulos W."/>
            <person name="Pangilinan J."/>
            <person name="LaButti K."/>
            <person name="Riley R."/>
            <person name="Lipzen A."/>
            <person name="Clum A."/>
            <person name="Drula E."/>
            <person name="Henrissat B."/>
            <person name="Kohler A."/>
            <person name="Grigoriev I.V."/>
            <person name="Martin F.M."/>
            <person name="Hacquard S."/>
        </authorList>
    </citation>
    <scope>NUCLEOTIDE SEQUENCE</scope>
    <source>
        <strain evidence="2">MPI-CAGE-CH-0235</strain>
    </source>
</reference>
<feature type="compositionally biased region" description="Polar residues" evidence="1">
    <location>
        <begin position="302"/>
        <end position="313"/>
    </location>
</feature>
<sequence>MDDISAGVASGALPAVFAPSLRQQHARGGNKSSRRTRNYIIRAAAKRYALNNEVVHCSDLGVDCSSHSRLEFVPTTAAPGKPARKPCSEPTRRRQHLEKTLGFAIDAHGGSDLFRGYRDTGKRHAPRWAIDEGRDLAKSHVQLPSDRARLVRRPTLEREEAFRDASTSRGNVRLRPAIPLIPGDEDAQIAELYRMGLLYDDGDERAAPAFDLNSIPHEEPVYSIRPAKRSRRSNKGRDYDEPLHLDLSFTDLGHDGAIAEFLMPSSSAESSSGEDREEARRTISHSRSSSHSSAPLRVIYELSSSEPSFDVDTSQPPDLIDDDYDLFSDSELDDSPSQREVHDGAAPTPSDAWIMLGDDS</sequence>
<evidence type="ECO:0000313" key="3">
    <source>
        <dbReference type="Proteomes" id="UP000813444"/>
    </source>
</evidence>
<dbReference type="AlphaFoldDB" id="A0A8K0WX92"/>
<feature type="region of interest" description="Disordered" evidence="1">
    <location>
        <begin position="221"/>
        <end position="241"/>
    </location>
</feature>
<name>A0A8K0WX92_9HYPO</name>
<feature type="compositionally biased region" description="Acidic residues" evidence="1">
    <location>
        <begin position="319"/>
        <end position="334"/>
    </location>
</feature>
<dbReference type="EMBL" id="JAGPNK010000001">
    <property type="protein sequence ID" value="KAH7329473.1"/>
    <property type="molecule type" value="Genomic_DNA"/>
</dbReference>
<gene>
    <name evidence="2" type="ORF">B0I35DRAFT_404693</name>
</gene>
<comment type="caution">
    <text evidence="2">The sequence shown here is derived from an EMBL/GenBank/DDBJ whole genome shotgun (WGS) entry which is preliminary data.</text>
</comment>
<feature type="region of interest" description="Disordered" evidence="1">
    <location>
        <begin position="265"/>
        <end position="360"/>
    </location>
</feature>
<keyword evidence="3" id="KW-1185">Reference proteome</keyword>
<evidence type="ECO:0000256" key="1">
    <source>
        <dbReference type="SAM" id="MobiDB-lite"/>
    </source>
</evidence>
<accession>A0A8K0WX92</accession>
<dbReference type="OrthoDB" id="5207704at2759"/>
<dbReference type="Proteomes" id="UP000813444">
    <property type="component" value="Unassembled WGS sequence"/>
</dbReference>
<evidence type="ECO:0000313" key="2">
    <source>
        <dbReference type="EMBL" id="KAH7329473.1"/>
    </source>
</evidence>
<protein>
    <submittedName>
        <fullName evidence="2">Uncharacterized protein</fullName>
    </submittedName>
</protein>
<organism evidence="2 3">
    <name type="scientific">Stachybotrys elegans</name>
    <dbReference type="NCBI Taxonomy" id="80388"/>
    <lineage>
        <taxon>Eukaryota</taxon>
        <taxon>Fungi</taxon>
        <taxon>Dikarya</taxon>
        <taxon>Ascomycota</taxon>
        <taxon>Pezizomycotina</taxon>
        <taxon>Sordariomycetes</taxon>
        <taxon>Hypocreomycetidae</taxon>
        <taxon>Hypocreales</taxon>
        <taxon>Stachybotryaceae</taxon>
        <taxon>Stachybotrys</taxon>
    </lineage>
</organism>
<proteinExistence type="predicted"/>